<dbReference type="PROSITE" id="PS00678">
    <property type="entry name" value="WD_REPEATS_1"/>
    <property type="match status" value="1"/>
</dbReference>
<dbReference type="EC" id="2.7.11.1" evidence="1"/>
<comment type="caution">
    <text evidence="11">The sequence shown here is derived from an EMBL/GenBank/DDBJ whole genome shotgun (WGS) entry which is preliminary data.</text>
</comment>
<keyword evidence="7 9" id="KW-0067">ATP-binding</keyword>
<dbReference type="PROSITE" id="PS50294">
    <property type="entry name" value="WD_REPEATS_REGION"/>
    <property type="match status" value="1"/>
</dbReference>
<organism evidence="11 12">
    <name type="scientific">Dictyobacter kobayashii</name>
    <dbReference type="NCBI Taxonomy" id="2014872"/>
    <lineage>
        <taxon>Bacteria</taxon>
        <taxon>Bacillati</taxon>
        <taxon>Chloroflexota</taxon>
        <taxon>Ktedonobacteria</taxon>
        <taxon>Ktedonobacterales</taxon>
        <taxon>Dictyobacteraceae</taxon>
        <taxon>Dictyobacter</taxon>
    </lineage>
</organism>
<dbReference type="InterPro" id="IPR015943">
    <property type="entry name" value="WD40/YVTN_repeat-like_dom_sf"/>
</dbReference>
<feature type="repeat" description="WD" evidence="8">
    <location>
        <begin position="513"/>
        <end position="543"/>
    </location>
</feature>
<gene>
    <name evidence="11" type="ORF">KDK_66560</name>
</gene>
<proteinExistence type="predicted"/>
<keyword evidence="12" id="KW-1185">Reference proteome</keyword>
<dbReference type="InterPro" id="IPR000719">
    <property type="entry name" value="Prot_kinase_dom"/>
</dbReference>
<dbReference type="GO" id="GO:0004674">
    <property type="term" value="F:protein serine/threonine kinase activity"/>
    <property type="evidence" value="ECO:0007669"/>
    <property type="project" value="UniProtKB-EC"/>
</dbReference>
<dbReference type="SUPFAM" id="SSF50978">
    <property type="entry name" value="WD40 repeat-like"/>
    <property type="match status" value="1"/>
</dbReference>
<dbReference type="AlphaFoldDB" id="A0A402AUP6"/>
<accession>A0A402AUP6</accession>
<dbReference type="RefSeq" id="WP_126556254.1">
    <property type="nucleotide sequence ID" value="NZ_BIFS01000002.1"/>
</dbReference>
<evidence type="ECO:0000256" key="7">
    <source>
        <dbReference type="ARBA" id="ARBA00022840"/>
    </source>
</evidence>
<dbReference type="Pfam" id="PF00069">
    <property type="entry name" value="Pkinase"/>
    <property type="match status" value="1"/>
</dbReference>
<keyword evidence="2 8" id="KW-0853">WD repeat</keyword>
<dbReference type="OrthoDB" id="136964at2"/>
<dbReference type="CDD" id="cd14014">
    <property type="entry name" value="STKc_PknB_like"/>
    <property type="match status" value="1"/>
</dbReference>
<dbReference type="GO" id="GO:0005524">
    <property type="term" value="F:ATP binding"/>
    <property type="evidence" value="ECO:0007669"/>
    <property type="project" value="UniProtKB-UniRule"/>
</dbReference>
<dbReference type="PROSITE" id="PS00107">
    <property type="entry name" value="PROTEIN_KINASE_ATP"/>
    <property type="match status" value="1"/>
</dbReference>
<evidence type="ECO:0000256" key="3">
    <source>
        <dbReference type="ARBA" id="ARBA00022679"/>
    </source>
</evidence>
<feature type="domain" description="Protein kinase" evidence="10">
    <location>
        <begin position="12"/>
        <end position="266"/>
    </location>
</feature>
<dbReference type="Gene3D" id="1.10.510.10">
    <property type="entry name" value="Transferase(Phosphotransferase) domain 1"/>
    <property type="match status" value="1"/>
</dbReference>
<dbReference type="Gene3D" id="3.30.200.20">
    <property type="entry name" value="Phosphorylase Kinase, domain 1"/>
    <property type="match status" value="1"/>
</dbReference>
<keyword evidence="4" id="KW-0677">Repeat</keyword>
<sequence length="687" mass="75341">MNSTPEKRLGNYRLIRLLGRGGFADVYYGEHVYLKTPAAIKVLHVHLGEKAQANFLQEARLVARLEHPHIITVLEFGIEKGVPYLVMEYAPHGTLRQHYPKGTPLTASSITPYVLQVAAALQHTHDQGLIHRDIKPENMLLRGEKDLLLSDFGIAQVIQNAQASSKEQKIVGTILYMAPEQLKSETNPASDQYALAAVIYEWLSGAAPFYGSFTEIAIQHALTAPPPLSKRLSHITAEIEEVVMIALSKTPEKRFRSIKAFATAFEQASQVPNASTTILAQNRDKYSHPIVKDQQPVSAQRRFTRRNVAFGLIAGTGTILAGALAYQPLQHEVQAWLHPISTPKPIIRRRPRATPTPTPGPGATIYTYHGHRVIIRTLAWSQDSQEIVSAAENVQIWNAFTGQQRLQYGPNNYMIGADYAMAWSPNHQYIASSMSSNAGILEVHIWDAQNAQDTAICHLPTNFGLDTITWSPNNLQVASDFNDGTHTSIVIWDAATGRQVTMYPEAAKQTTVVAWSPTDQLLATADDNVVNIWDTTTGTIKQTYQGHKDAVNIPTLAWSPDGKYIASGSGYIPAGTATAAKNANTIHVWRSNDATPIQIYYGHNAPPSALAWSPDGKHIVSGNSFAGLNTFTDPQIWEVASGRTILRHRAGDSITAQSDVTALAWSPNGNFIASGSINGLIEIWKTN</sequence>
<evidence type="ECO:0000256" key="5">
    <source>
        <dbReference type="ARBA" id="ARBA00022741"/>
    </source>
</evidence>
<keyword evidence="3" id="KW-0808">Transferase</keyword>
<evidence type="ECO:0000256" key="6">
    <source>
        <dbReference type="ARBA" id="ARBA00022777"/>
    </source>
</evidence>
<evidence type="ECO:0000313" key="11">
    <source>
        <dbReference type="EMBL" id="GCE22856.1"/>
    </source>
</evidence>
<dbReference type="CDD" id="cd00200">
    <property type="entry name" value="WD40"/>
    <property type="match status" value="1"/>
</dbReference>
<keyword evidence="5 9" id="KW-0547">Nucleotide-binding</keyword>
<dbReference type="SMART" id="SM00220">
    <property type="entry name" value="S_TKc"/>
    <property type="match status" value="1"/>
</dbReference>
<feature type="repeat" description="WD" evidence="8">
    <location>
        <begin position="660"/>
        <end position="687"/>
    </location>
</feature>
<dbReference type="PROSITE" id="PS50082">
    <property type="entry name" value="WD_REPEATS_2"/>
    <property type="match status" value="2"/>
</dbReference>
<dbReference type="PANTHER" id="PTHR43289:SF6">
    <property type="entry name" value="SERINE_THREONINE-PROTEIN KINASE NEKL-3"/>
    <property type="match status" value="1"/>
</dbReference>
<dbReference type="InterPro" id="IPR019775">
    <property type="entry name" value="WD40_repeat_CS"/>
</dbReference>
<dbReference type="SMART" id="SM00320">
    <property type="entry name" value="WD40"/>
    <property type="match status" value="7"/>
</dbReference>
<feature type="binding site" evidence="9">
    <location>
        <position position="41"/>
    </location>
    <ligand>
        <name>ATP</name>
        <dbReference type="ChEBI" id="CHEBI:30616"/>
    </ligand>
</feature>
<evidence type="ECO:0000256" key="1">
    <source>
        <dbReference type="ARBA" id="ARBA00012513"/>
    </source>
</evidence>
<evidence type="ECO:0000256" key="9">
    <source>
        <dbReference type="PROSITE-ProRule" id="PRU10141"/>
    </source>
</evidence>
<dbReference type="Proteomes" id="UP000287188">
    <property type="component" value="Unassembled WGS sequence"/>
</dbReference>
<reference evidence="12" key="1">
    <citation type="submission" date="2018-12" db="EMBL/GenBank/DDBJ databases">
        <title>Tengunoibacter tsumagoiensis gen. nov., sp. nov., Dictyobacter kobayashii sp. nov., D. alpinus sp. nov., and D. joshuensis sp. nov. and description of Dictyobacteraceae fam. nov. within the order Ktedonobacterales isolated from Tengu-no-mugimeshi.</title>
        <authorList>
            <person name="Wang C.M."/>
            <person name="Zheng Y."/>
            <person name="Sakai Y."/>
            <person name="Toyoda A."/>
            <person name="Minakuchi Y."/>
            <person name="Abe K."/>
            <person name="Yokota A."/>
            <person name="Yabe S."/>
        </authorList>
    </citation>
    <scope>NUCLEOTIDE SEQUENCE [LARGE SCALE GENOMIC DNA]</scope>
    <source>
        <strain evidence="12">Uno11</strain>
    </source>
</reference>
<dbReference type="PANTHER" id="PTHR43289">
    <property type="entry name" value="MITOGEN-ACTIVATED PROTEIN KINASE KINASE KINASE 20-RELATED"/>
    <property type="match status" value="1"/>
</dbReference>
<name>A0A402AUP6_9CHLR</name>
<dbReference type="InterPro" id="IPR008271">
    <property type="entry name" value="Ser/Thr_kinase_AS"/>
</dbReference>
<evidence type="ECO:0000256" key="2">
    <source>
        <dbReference type="ARBA" id="ARBA00022574"/>
    </source>
</evidence>
<dbReference type="PROSITE" id="PS00108">
    <property type="entry name" value="PROTEIN_KINASE_ST"/>
    <property type="match status" value="1"/>
</dbReference>
<dbReference type="PROSITE" id="PS50011">
    <property type="entry name" value="PROTEIN_KINASE_DOM"/>
    <property type="match status" value="1"/>
</dbReference>
<evidence type="ECO:0000256" key="8">
    <source>
        <dbReference type="PROSITE-ProRule" id="PRU00221"/>
    </source>
</evidence>
<dbReference type="InterPro" id="IPR011009">
    <property type="entry name" value="Kinase-like_dom_sf"/>
</dbReference>
<evidence type="ECO:0000313" key="12">
    <source>
        <dbReference type="Proteomes" id="UP000287188"/>
    </source>
</evidence>
<evidence type="ECO:0000256" key="4">
    <source>
        <dbReference type="ARBA" id="ARBA00022737"/>
    </source>
</evidence>
<dbReference type="SUPFAM" id="SSF56112">
    <property type="entry name" value="Protein kinase-like (PK-like)"/>
    <property type="match status" value="1"/>
</dbReference>
<dbReference type="EMBL" id="BIFS01000002">
    <property type="protein sequence ID" value="GCE22856.1"/>
    <property type="molecule type" value="Genomic_DNA"/>
</dbReference>
<dbReference type="Pfam" id="PF00400">
    <property type="entry name" value="WD40"/>
    <property type="match status" value="5"/>
</dbReference>
<dbReference type="InterPro" id="IPR017441">
    <property type="entry name" value="Protein_kinase_ATP_BS"/>
</dbReference>
<dbReference type="Gene3D" id="2.130.10.10">
    <property type="entry name" value="YVTN repeat-like/Quinoprotein amine dehydrogenase"/>
    <property type="match status" value="3"/>
</dbReference>
<protein>
    <recommendedName>
        <fullName evidence="1">non-specific serine/threonine protein kinase</fullName>
        <ecNumber evidence="1">2.7.11.1</ecNumber>
    </recommendedName>
</protein>
<evidence type="ECO:0000259" key="10">
    <source>
        <dbReference type="PROSITE" id="PS50011"/>
    </source>
</evidence>
<keyword evidence="6" id="KW-0418">Kinase</keyword>
<dbReference type="InterPro" id="IPR036322">
    <property type="entry name" value="WD40_repeat_dom_sf"/>
</dbReference>
<dbReference type="InterPro" id="IPR001680">
    <property type="entry name" value="WD40_rpt"/>
</dbReference>